<keyword evidence="1" id="KW-1133">Transmembrane helix</keyword>
<evidence type="ECO:0000313" key="3">
    <source>
        <dbReference type="EMBL" id="MPL68255.1"/>
    </source>
</evidence>
<name>A0A644TMR4_9ZZZZ</name>
<reference evidence="3" key="1">
    <citation type="submission" date="2019-08" db="EMBL/GenBank/DDBJ databases">
        <authorList>
            <person name="Kucharzyk K."/>
            <person name="Murdoch R.W."/>
            <person name="Higgins S."/>
            <person name="Loffler F."/>
        </authorList>
    </citation>
    <scope>NUCLEOTIDE SEQUENCE</scope>
</reference>
<dbReference type="Pfam" id="PF00882">
    <property type="entry name" value="Zn_dep_PLPC"/>
    <property type="match status" value="1"/>
</dbReference>
<dbReference type="InterPro" id="IPR029002">
    <property type="entry name" value="PLPC/GPLD1"/>
</dbReference>
<sequence>MFTFHHGLWLFFLSRRHAQVWQFVIGSMFPDYVYFVMIIIALFRGQIELSNLISLNPQVLLGIMPLYPWAVKADLLGHSVVVWGVFLVLALLPAFNRLQAFIIGWGSHLLIDGLTHGAYANYYLYPLSMDAVHSPVSYWEAEFFAREFKIVNGTLMVLIIVYLIYERWRKKIS</sequence>
<comment type="caution">
    <text evidence="3">The sequence shown here is derived from an EMBL/GenBank/DDBJ whole genome shotgun (WGS) entry which is preliminary data.</text>
</comment>
<protein>
    <recommendedName>
        <fullName evidence="2">Phospholipase C/D domain-containing protein</fullName>
    </recommendedName>
</protein>
<feature type="transmembrane region" description="Helical" evidence="1">
    <location>
        <begin position="102"/>
        <end position="124"/>
    </location>
</feature>
<proteinExistence type="predicted"/>
<feature type="transmembrane region" description="Helical" evidence="1">
    <location>
        <begin position="20"/>
        <end position="42"/>
    </location>
</feature>
<feature type="domain" description="Phospholipase C/D" evidence="2">
    <location>
        <begin position="23"/>
        <end position="124"/>
    </location>
</feature>
<feature type="transmembrane region" description="Helical" evidence="1">
    <location>
        <begin position="144"/>
        <end position="165"/>
    </location>
</feature>
<feature type="transmembrane region" description="Helical" evidence="1">
    <location>
        <begin position="49"/>
        <end position="69"/>
    </location>
</feature>
<evidence type="ECO:0000259" key="2">
    <source>
        <dbReference type="Pfam" id="PF00882"/>
    </source>
</evidence>
<dbReference type="AlphaFoldDB" id="A0A644TMR4"/>
<keyword evidence="1" id="KW-0812">Transmembrane</keyword>
<keyword evidence="1" id="KW-0472">Membrane</keyword>
<feature type="transmembrane region" description="Helical" evidence="1">
    <location>
        <begin position="75"/>
        <end position="95"/>
    </location>
</feature>
<evidence type="ECO:0000256" key="1">
    <source>
        <dbReference type="SAM" id="Phobius"/>
    </source>
</evidence>
<gene>
    <name evidence="3" type="ORF">SDC9_13976</name>
</gene>
<organism evidence="3">
    <name type="scientific">bioreactor metagenome</name>
    <dbReference type="NCBI Taxonomy" id="1076179"/>
    <lineage>
        <taxon>unclassified sequences</taxon>
        <taxon>metagenomes</taxon>
        <taxon>ecological metagenomes</taxon>
    </lineage>
</organism>
<dbReference type="EMBL" id="VSSQ01000040">
    <property type="protein sequence ID" value="MPL68255.1"/>
    <property type="molecule type" value="Genomic_DNA"/>
</dbReference>
<accession>A0A644TMR4</accession>